<dbReference type="Pfam" id="PF02785">
    <property type="entry name" value="Biotin_carb_C"/>
    <property type="match status" value="1"/>
</dbReference>
<dbReference type="Pfam" id="PF00289">
    <property type="entry name" value="Biotin_carb_N"/>
    <property type="match status" value="1"/>
</dbReference>
<dbReference type="UniPathway" id="UPA00655">
    <property type="reaction ID" value="UER00711"/>
</dbReference>
<evidence type="ECO:0000313" key="9">
    <source>
        <dbReference type="EMBL" id="MBD3868364.1"/>
    </source>
</evidence>
<evidence type="ECO:0000256" key="5">
    <source>
        <dbReference type="ARBA" id="ARBA00023267"/>
    </source>
</evidence>
<evidence type="ECO:0000256" key="2">
    <source>
        <dbReference type="ARBA" id="ARBA00022741"/>
    </source>
</evidence>
<sequence length="506" mass="55226">MATSLFKKILIANRGEIAVRIIRACHEMGIQTVAVYSDADRDALHVRMAMEAIRIGPPPSTESYLRIDRILDAAKQTGAEAIHPGYGFLSENAGFARACVKAGVVFIGPTGDSMEAIGDKVRARKLMMDAGVPVVPGTPPLCDDVDKVLAQAEEIGYPVLLKASAGGGGKGMRVVNSADELPSLMAQAKGEAASAFGDDTVFLEKFVVKPRHIEVQVFADQHGNCVHLGERECSIQRRHQKLIEESPSPVVTPEDRAMIGDLAVKAAKAAGYSSAGTVEFLRGADGSFYFMEVNARLQVEHPVTEMVTGIDMVRTMIEVAAGAKLPFTQDDIELRGHSIECRIIAEDPARNFMPSPGTIRGLRPPQGPGVRYDGGTYPGYEVPIFYDPMLAKLVVWAADRQQAIARMRRALDEYRVDGIRTSVPFHRQLMDSEPFIAGDIHTGYLAEHPELLTPGQDPWLKEIAVIAASIAHFREVEQRSARASEMKGGGNRSYWKWVHRGGAWRS</sequence>
<dbReference type="Proteomes" id="UP000648239">
    <property type="component" value="Unassembled WGS sequence"/>
</dbReference>
<dbReference type="InterPro" id="IPR050856">
    <property type="entry name" value="Biotin_carboxylase_complex"/>
</dbReference>
<dbReference type="FunFam" id="3.30.1490.20:FF:000003">
    <property type="entry name" value="acetyl-CoA carboxylase isoform X1"/>
    <property type="match status" value="1"/>
</dbReference>
<dbReference type="FunFam" id="3.40.50.20:FF:000010">
    <property type="entry name" value="Propionyl-CoA carboxylase subunit alpha"/>
    <property type="match status" value="1"/>
</dbReference>
<dbReference type="NCBIfam" id="NF006367">
    <property type="entry name" value="PRK08591.1"/>
    <property type="match status" value="1"/>
</dbReference>
<keyword evidence="5" id="KW-0092">Biotin</keyword>
<feature type="domain" description="ATP-grasp" evidence="7">
    <location>
        <begin position="124"/>
        <end position="321"/>
    </location>
</feature>
<dbReference type="PANTHER" id="PTHR18866">
    <property type="entry name" value="CARBOXYLASE:PYRUVATE/ACETYL-COA/PROPIONYL-COA CARBOXYLASE"/>
    <property type="match status" value="1"/>
</dbReference>
<evidence type="ECO:0000313" key="10">
    <source>
        <dbReference type="Proteomes" id="UP000648239"/>
    </source>
</evidence>
<dbReference type="AlphaFoldDB" id="A0A8J6Y583"/>
<keyword evidence="3 6" id="KW-0067">ATP-binding</keyword>
<dbReference type="Gene3D" id="3.30.470.20">
    <property type="entry name" value="ATP-grasp fold, B domain"/>
    <property type="match status" value="1"/>
</dbReference>
<dbReference type="InterPro" id="IPR011764">
    <property type="entry name" value="Biotin_carboxylation_dom"/>
</dbReference>
<evidence type="ECO:0000256" key="6">
    <source>
        <dbReference type="PROSITE-ProRule" id="PRU00409"/>
    </source>
</evidence>
<dbReference type="PROSITE" id="PS50979">
    <property type="entry name" value="BC"/>
    <property type="match status" value="1"/>
</dbReference>
<dbReference type="SMART" id="SM00878">
    <property type="entry name" value="Biotin_carb_C"/>
    <property type="match status" value="1"/>
</dbReference>
<evidence type="ECO:0000256" key="1">
    <source>
        <dbReference type="ARBA" id="ARBA00022598"/>
    </source>
</evidence>
<keyword evidence="1 9" id="KW-0436">Ligase</keyword>
<dbReference type="Pfam" id="PF02786">
    <property type="entry name" value="CPSase_L_D2"/>
    <property type="match status" value="1"/>
</dbReference>
<organism evidence="9 10">
    <name type="scientific">Candidatus Polarisedimenticola svalbardensis</name>
    <dbReference type="NCBI Taxonomy" id="2886004"/>
    <lineage>
        <taxon>Bacteria</taxon>
        <taxon>Pseudomonadati</taxon>
        <taxon>Acidobacteriota</taxon>
        <taxon>Candidatus Polarisedimenticolia</taxon>
        <taxon>Candidatus Polarisedimenticolales</taxon>
        <taxon>Candidatus Polarisedimenticolaceae</taxon>
        <taxon>Candidatus Polarisedimenticola</taxon>
    </lineage>
</organism>
<dbReference type="GO" id="GO:0005524">
    <property type="term" value="F:ATP binding"/>
    <property type="evidence" value="ECO:0007669"/>
    <property type="project" value="UniProtKB-UniRule"/>
</dbReference>
<dbReference type="GO" id="GO:0004075">
    <property type="term" value="F:biotin carboxylase activity"/>
    <property type="evidence" value="ECO:0007669"/>
    <property type="project" value="UniProtKB-EC"/>
</dbReference>
<evidence type="ECO:0000256" key="4">
    <source>
        <dbReference type="ARBA" id="ARBA00022842"/>
    </source>
</evidence>
<dbReference type="InterPro" id="IPR005479">
    <property type="entry name" value="CPAse_ATP-bd"/>
</dbReference>
<dbReference type="PROSITE" id="PS00866">
    <property type="entry name" value="CPSASE_1"/>
    <property type="match status" value="1"/>
</dbReference>
<dbReference type="PROSITE" id="PS50975">
    <property type="entry name" value="ATP_GRASP"/>
    <property type="match status" value="1"/>
</dbReference>
<dbReference type="InterPro" id="IPR011761">
    <property type="entry name" value="ATP-grasp"/>
</dbReference>
<dbReference type="SUPFAM" id="SSF51246">
    <property type="entry name" value="Rudiment single hybrid motif"/>
    <property type="match status" value="1"/>
</dbReference>
<dbReference type="InterPro" id="IPR005481">
    <property type="entry name" value="BC-like_N"/>
</dbReference>
<name>A0A8J6Y583_9BACT</name>
<dbReference type="PANTHER" id="PTHR18866:SF33">
    <property type="entry name" value="METHYLCROTONOYL-COA CARBOXYLASE SUBUNIT ALPHA, MITOCHONDRIAL-RELATED"/>
    <property type="match status" value="1"/>
</dbReference>
<dbReference type="FunFam" id="3.30.470.20:FF:000028">
    <property type="entry name" value="Methylcrotonoyl-CoA carboxylase subunit alpha, mitochondrial"/>
    <property type="match status" value="1"/>
</dbReference>
<dbReference type="GO" id="GO:2001295">
    <property type="term" value="P:malonyl-CoA biosynthetic process"/>
    <property type="evidence" value="ECO:0007669"/>
    <property type="project" value="UniProtKB-UniPathway"/>
</dbReference>
<dbReference type="InterPro" id="IPR011054">
    <property type="entry name" value="Rudment_hybrid_motif"/>
</dbReference>
<accession>A0A8J6Y583</accession>
<dbReference type="SUPFAM" id="SSF52440">
    <property type="entry name" value="PreATP-grasp domain"/>
    <property type="match status" value="1"/>
</dbReference>
<dbReference type="EC" id="6.3.4.14" evidence="9"/>
<keyword evidence="2 6" id="KW-0547">Nucleotide-binding</keyword>
<evidence type="ECO:0000259" key="7">
    <source>
        <dbReference type="PROSITE" id="PS50975"/>
    </source>
</evidence>
<dbReference type="NCBIfam" id="TIGR00514">
    <property type="entry name" value="accC"/>
    <property type="match status" value="1"/>
</dbReference>
<gene>
    <name evidence="9" type="primary">accC</name>
    <name evidence="9" type="ORF">IFK94_09590</name>
</gene>
<dbReference type="InterPro" id="IPR016185">
    <property type="entry name" value="PreATP-grasp_dom_sf"/>
</dbReference>
<dbReference type="InterPro" id="IPR004549">
    <property type="entry name" value="Acetyl_CoA_COase_biotin_COase"/>
</dbReference>
<reference evidence="9 10" key="1">
    <citation type="submission" date="2020-08" db="EMBL/GenBank/DDBJ databases">
        <title>Acidobacteriota in marine sediments use diverse sulfur dissimilation pathways.</title>
        <authorList>
            <person name="Wasmund K."/>
        </authorList>
    </citation>
    <scope>NUCLEOTIDE SEQUENCE [LARGE SCALE GENOMIC DNA]</scope>
    <source>
        <strain evidence="9">MAG AM4</strain>
    </source>
</reference>
<dbReference type="PROSITE" id="PS00867">
    <property type="entry name" value="CPSASE_2"/>
    <property type="match status" value="1"/>
</dbReference>
<protein>
    <submittedName>
        <fullName evidence="9">Acetyl-CoA carboxylase biotin carboxylase subunit</fullName>
        <ecNumber evidence="9">6.3.4.14</ecNumber>
    </submittedName>
</protein>
<evidence type="ECO:0000259" key="8">
    <source>
        <dbReference type="PROSITE" id="PS50979"/>
    </source>
</evidence>
<evidence type="ECO:0000256" key="3">
    <source>
        <dbReference type="ARBA" id="ARBA00022840"/>
    </source>
</evidence>
<dbReference type="EMBL" id="JACXWD010000029">
    <property type="protein sequence ID" value="MBD3868364.1"/>
    <property type="molecule type" value="Genomic_DNA"/>
</dbReference>
<feature type="domain" description="Biotin carboxylation" evidence="8">
    <location>
        <begin position="5"/>
        <end position="450"/>
    </location>
</feature>
<proteinExistence type="predicted"/>
<dbReference type="SUPFAM" id="SSF56059">
    <property type="entry name" value="Glutathione synthetase ATP-binding domain-like"/>
    <property type="match status" value="1"/>
</dbReference>
<keyword evidence="4" id="KW-0460">Magnesium</keyword>
<dbReference type="GO" id="GO:0046872">
    <property type="term" value="F:metal ion binding"/>
    <property type="evidence" value="ECO:0007669"/>
    <property type="project" value="InterPro"/>
</dbReference>
<dbReference type="InterPro" id="IPR005482">
    <property type="entry name" value="Biotin_COase_C"/>
</dbReference>
<comment type="caution">
    <text evidence="9">The sequence shown here is derived from an EMBL/GenBank/DDBJ whole genome shotgun (WGS) entry which is preliminary data.</text>
</comment>